<dbReference type="SUPFAM" id="SSF57196">
    <property type="entry name" value="EGF/Laminin"/>
    <property type="match status" value="3"/>
</dbReference>
<evidence type="ECO:0000259" key="11">
    <source>
        <dbReference type="PROSITE" id="PS50027"/>
    </source>
</evidence>
<keyword evidence="6" id="KW-0084">Basement membrane</keyword>
<keyword evidence="9 10" id="KW-0424">Laminin EGF-like domain</keyword>
<dbReference type="PROSITE" id="PS50027">
    <property type="entry name" value="EGF_LAM_2"/>
    <property type="match status" value="3"/>
</dbReference>
<feature type="disulfide bond" evidence="10">
    <location>
        <begin position="102"/>
        <end position="114"/>
    </location>
</feature>
<keyword evidence="2" id="KW-0964">Secreted</keyword>
<dbReference type="InterPro" id="IPR002049">
    <property type="entry name" value="LE_dom"/>
</dbReference>
<dbReference type="InterPro" id="IPR050440">
    <property type="entry name" value="Laminin/Netrin_ECM"/>
</dbReference>
<dbReference type="FunFam" id="2.10.25.10:FF:000067">
    <property type="entry name" value="Laminin subunit gamma 1"/>
    <property type="match status" value="1"/>
</dbReference>
<dbReference type="Pfam" id="PF00053">
    <property type="entry name" value="EGF_laminin"/>
    <property type="match status" value="2"/>
</dbReference>
<proteinExistence type="predicted"/>
<feature type="domain" description="Laminin EGF-like" evidence="11">
    <location>
        <begin position="102"/>
        <end position="149"/>
    </location>
</feature>
<dbReference type="AlphaFoldDB" id="A0A6P7GSG1"/>
<dbReference type="PRINTS" id="PR00011">
    <property type="entry name" value="EGFLAMININ"/>
</dbReference>
<dbReference type="GO" id="GO:0030054">
    <property type="term" value="C:cell junction"/>
    <property type="evidence" value="ECO:0007669"/>
    <property type="project" value="UniProtKB-ARBA"/>
</dbReference>
<keyword evidence="8" id="KW-0325">Glycoprotein</keyword>
<accession>A0A6P7GSG1</accession>
<dbReference type="SMART" id="SM00180">
    <property type="entry name" value="EGF_Lam"/>
    <property type="match status" value="3"/>
</dbReference>
<dbReference type="GO" id="GO:0048468">
    <property type="term" value="P:cell development"/>
    <property type="evidence" value="ECO:0007669"/>
    <property type="project" value="UniProtKB-ARBA"/>
</dbReference>
<organism evidence="12">
    <name type="scientific">Diabrotica virgifera virgifera</name>
    <name type="common">western corn rootworm</name>
    <dbReference type="NCBI Taxonomy" id="50390"/>
    <lineage>
        <taxon>Eukaryota</taxon>
        <taxon>Metazoa</taxon>
        <taxon>Ecdysozoa</taxon>
        <taxon>Arthropoda</taxon>
        <taxon>Hexapoda</taxon>
        <taxon>Insecta</taxon>
        <taxon>Pterygota</taxon>
        <taxon>Neoptera</taxon>
        <taxon>Endopterygota</taxon>
        <taxon>Coleoptera</taxon>
        <taxon>Polyphaga</taxon>
        <taxon>Cucujiformia</taxon>
        <taxon>Chrysomeloidea</taxon>
        <taxon>Chrysomelidae</taxon>
        <taxon>Galerucinae</taxon>
        <taxon>Diabroticina</taxon>
        <taxon>Diabroticites</taxon>
        <taxon>Diabrotica</taxon>
    </lineage>
</organism>
<gene>
    <name evidence="12" type="primary">LOC114340227</name>
</gene>
<keyword evidence="3" id="KW-0272">Extracellular matrix</keyword>
<comment type="subcellular location">
    <subcellularLocation>
        <location evidence="1">Secreted</location>
        <location evidence="1">Extracellular space</location>
        <location evidence="1">Extracellular matrix</location>
        <location evidence="1">Basement membrane</location>
    </subcellularLocation>
</comment>
<comment type="caution">
    <text evidence="10">Lacks conserved residue(s) required for the propagation of feature annotation.</text>
</comment>
<evidence type="ECO:0000256" key="2">
    <source>
        <dbReference type="ARBA" id="ARBA00022525"/>
    </source>
</evidence>
<feature type="disulfide bond" evidence="10">
    <location>
        <begin position="27"/>
        <end position="36"/>
    </location>
</feature>
<dbReference type="GO" id="GO:0048731">
    <property type="term" value="P:system development"/>
    <property type="evidence" value="ECO:0007669"/>
    <property type="project" value="UniProtKB-ARBA"/>
</dbReference>
<dbReference type="GO" id="GO:0005604">
    <property type="term" value="C:basement membrane"/>
    <property type="evidence" value="ECO:0007669"/>
    <property type="project" value="UniProtKB-SubCell"/>
</dbReference>
<evidence type="ECO:0000256" key="1">
    <source>
        <dbReference type="ARBA" id="ARBA00004302"/>
    </source>
</evidence>
<dbReference type="PANTHER" id="PTHR10574:SF444">
    <property type="entry name" value="BASEMENT MEMBRANE-SPECIFIC HEPARAN SULFATE PROTEOGLYCAN CORE PROTEIN"/>
    <property type="match status" value="1"/>
</dbReference>
<dbReference type="GO" id="GO:0009888">
    <property type="term" value="P:tissue development"/>
    <property type="evidence" value="ECO:0007669"/>
    <property type="project" value="TreeGrafter"/>
</dbReference>
<protein>
    <submittedName>
        <fullName evidence="12">Laminin subunit gamma-1-like</fullName>
    </submittedName>
</protein>
<dbReference type="GO" id="GO:0007155">
    <property type="term" value="P:cell adhesion"/>
    <property type="evidence" value="ECO:0007669"/>
    <property type="project" value="UniProtKB-ARBA"/>
</dbReference>
<feature type="disulfide bond" evidence="10">
    <location>
        <begin position="76"/>
        <end position="85"/>
    </location>
</feature>
<feature type="disulfide bond" evidence="10">
    <location>
        <begin position="55"/>
        <end position="67"/>
    </location>
</feature>
<reference evidence="12" key="1">
    <citation type="submission" date="2025-08" db="UniProtKB">
        <authorList>
            <consortium name="RefSeq"/>
        </authorList>
    </citation>
    <scope>IDENTIFICATION</scope>
    <source>
        <tissue evidence="12">Whole insect</tissue>
    </source>
</reference>
<dbReference type="RefSeq" id="XP_028146745.1">
    <property type="nucleotide sequence ID" value="XM_028290944.1"/>
</dbReference>
<keyword evidence="5" id="KW-0677">Repeat</keyword>
<evidence type="ECO:0000256" key="10">
    <source>
        <dbReference type="PROSITE-ProRule" id="PRU00460"/>
    </source>
</evidence>
<dbReference type="FunFam" id="2.10.25.10:FF:000011">
    <property type="entry name" value="Cadherin EGF LAG seven-pass G-type receptor"/>
    <property type="match status" value="1"/>
</dbReference>
<dbReference type="PROSITE" id="PS01248">
    <property type="entry name" value="EGF_LAM_1"/>
    <property type="match status" value="2"/>
</dbReference>
<feature type="disulfide bond" evidence="10">
    <location>
        <begin position="123"/>
        <end position="132"/>
    </location>
</feature>
<evidence type="ECO:0000313" key="12">
    <source>
        <dbReference type="RefSeq" id="XP_028146745.1"/>
    </source>
</evidence>
<evidence type="ECO:0000256" key="7">
    <source>
        <dbReference type="ARBA" id="ARBA00023157"/>
    </source>
</evidence>
<evidence type="ECO:0000256" key="4">
    <source>
        <dbReference type="ARBA" id="ARBA00022729"/>
    </source>
</evidence>
<evidence type="ECO:0000256" key="8">
    <source>
        <dbReference type="ARBA" id="ARBA00023180"/>
    </source>
</evidence>
<feature type="disulfide bond" evidence="10">
    <location>
        <begin position="104"/>
        <end position="121"/>
    </location>
</feature>
<keyword evidence="4" id="KW-0732">Signal</keyword>
<evidence type="ECO:0000256" key="9">
    <source>
        <dbReference type="ARBA" id="ARBA00023292"/>
    </source>
</evidence>
<dbReference type="PANTHER" id="PTHR10574">
    <property type="entry name" value="NETRIN/LAMININ-RELATED"/>
    <property type="match status" value="1"/>
</dbReference>
<feature type="domain" description="Laminin EGF-like" evidence="11">
    <location>
        <begin position="10"/>
        <end position="54"/>
    </location>
</feature>
<feature type="disulfide bond" evidence="10">
    <location>
        <begin position="57"/>
        <end position="74"/>
    </location>
</feature>
<dbReference type="CDD" id="cd00055">
    <property type="entry name" value="EGF_Lam"/>
    <property type="match status" value="3"/>
</dbReference>
<dbReference type="GO" id="GO:0009887">
    <property type="term" value="P:animal organ morphogenesis"/>
    <property type="evidence" value="ECO:0007669"/>
    <property type="project" value="TreeGrafter"/>
</dbReference>
<evidence type="ECO:0000256" key="6">
    <source>
        <dbReference type="ARBA" id="ARBA00022869"/>
    </source>
</evidence>
<dbReference type="Gene3D" id="2.10.25.10">
    <property type="entry name" value="Laminin"/>
    <property type="match status" value="3"/>
</dbReference>
<dbReference type="FunFam" id="2.10.25.10:FF:000130">
    <property type="entry name" value="Laminin subunit beta 1"/>
    <property type="match status" value="1"/>
</dbReference>
<evidence type="ECO:0000256" key="3">
    <source>
        <dbReference type="ARBA" id="ARBA00022530"/>
    </source>
</evidence>
<name>A0A6P7GSG1_DIAVI</name>
<dbReference type="InParanoid" id="A0A6P7GSG1"/>
<evidence type="ECO:0000256" key="5">
    <source>
        <dbReference type="ARBA" id="ARBA00022737"/>
    </source>
</evidence>
<sequence>MEIGNSCQPCDCNGGPCDRKTGQCLSCRGNTEGWKCEKCKPEHYGEPSQFNCKACECDPIGSVSRQCYNVTGQCECKEKFIGRICSECETGFGNVTALCVPCSCNAIGSLSEICNTHTGICDCKPGVEGFHCDACQNLFYGFSEIGCKRKWNEMYIACLYFSIYSTEYEYIRYLKFIKYYSVTLV</sequence>
<dbReference type="InterPro" id="IPR056863">
    <property type="entry name" value="LMN_ATRN_NET-like_EGF"/>
</dbReference>
<keyword evidence="7 10" id="KW-1015">Disulfide bond</keyword>
<dbReference type="Pfam" id="PF24973">
    <property type="entry name" value="EGF_LMN_ATRN"/>
    <property type="match status" value="1"/>
</dbReference>
<feature type="domain" description="Laminin EGF-like" evidence="11">
    <location>
        <begin position="55"/>
        <end position="101"/>
    </location>
</feature>